<dbReference type="Gene3D" id="2.60.40.740">
    <property type="match status" value="1"/>
</dbReference>
<keyword evidence="3" id="KW-1185">Reference proteome</keyword>
<keyword evidence="1" id="KW-0732">Signal</keyword>
<feature type="chain" id="PRO_5001699610" description="DUF11 domain-containing protein" evidence="1">
    <location>
        <begin position="23"/>
        <end position="330"/>
    </location>
</feature>
<dbReference type="InterPro" id="IPR047589">
    <property type="entry name" value="DUF11_rpt"/>
</dbReference>
<dbReference type="EMBL" id="JMIX01000003">
    <property type="protein sequence ID" value="KEO98702.1"/>
    <property type="molecule type" value="Genomic_DNA"/>
</dbReference>
<evidence type="ECO:0008006" key="4">
    <source>
        <dbReference type="Google" id="ProtNLM"/>
    </source>
</evidence>
<dbReference type="AlphaFoldDB" id="A0A074NLS1"/>
<evidence type="ECO:0000313" key="2">
    <source>
        <dbReference type="EMBL" id="KEO98702.1"/>
    </source>
</evidence>
<feature type="signal peptide" evidence="1">
    <location>
        <begin position="1"/>
        <end position="22"/>
    </location>
</feature>
<evidence type="ECO:0000256" key="1">
    <source>
        <dbReference type="SAM" id="SignalP"/>
    </source>
</evidence>
<name>A0A074NLS1_9SPHN</name>
<dbReference type="KEGG" id="elq:Ga0102493_112810"/>
<gene>
    <name evidence="2" type="ORF">EH32_06240</name>
</gene>
<sequence>MNTKHGYRRIFAAMLAVPIVLALVPTSAARAQSVSAGTLIENTAQATYEDAGGPRTISSNTVSLRVDELLEVTLTSLDSGALDVGPGEAVLAFELTNTGNGPESFELIANPAVAGNDFDVRIDGLAVDTNGNGTYDPGVDEILTAPETTRELAPGEAITVFVLATVPDGIPDTAESEVELTANAATGSGAAGTVFAGAGDGGGDAVVGTTGASAPALGRMQAGVASVELTKAVSVSDPFGGTSAVAGSIATFTITANVSGSGSVDELVVSDAIPAGTTYAAGTLTLDGAPLTDASDADAGSASDADGVRVDLGTVAAGTGHTIAFDVAIN</sequence>
<evidence type="ECO:0000313" key="3">
    <source>
        <dbReference type="Proteomes" id="UP000027866"/>
    </source>
</evidence>
<proteinExistence type="predicted"/>
<comment type="caution">
    <text evidence="2">The sequence shown here is derived from an EMBL/GenBank/DDBJ whole genome shotgun (WGS) entry which is preliminary data.</text>
</comment>
<dbReference type="Proteomes" id="UP000027866">
    <property type="component" value="Unassembled WGS sequence"/>
</dbReference>
<dbReference type="RefSeq" id="WP_034900981.1">
    <property type="nucleotide sequence ID" value="NZ_CP017057.1"/>
</dbReference>
<dbReference type="NCBIfam" id="TIGR01451">
    <property type="entry name" value="B_ant_repeat"/>
    <property type="match status" value="1"/>
</dbReference>
<dbReference type="OrthoDB" id="8455960at2"/>
<reference evidence="2 3" key="1">
    <citation type="submission" date="2014-04" db="EMBL/GenBank/DDBJ databases">
        <title>A comprehensive comparison of genomes of Erythrobacter spp. Strains.</title>
        <authorList>
            <person name="Zheng Q."/>
        </authorList>
    </citation>
    <scope>NUCLEOTIDE SEQUENCE [LARGE SCALE GENOMIC DNA]</scope>
    <source>
        <strain evidence="2 3">DSM 8509</strain>
    </source>
</reference>
<organism evidence="2 3">
    <name type="scientific">Erythrobacter litoralis</name>
    <dbReference type="NCBI Taxonomy" id="39960"/>
    <lineage>
        <taxon>Bacteria</taxon>
        <taxon>Pseudomonadati</taxon>
        <taxon>Pseudomonadota</taxon>
        <taxon>Alphaproteobacteria</taxon>
        <taxon>Sphingomonadales</taxon>
        <taxon>Erythrobacteraceae</taxon>
        <taxon>Erythrobacter/Porphyrobacter group</taxon>
        <taxon>Erythrobacter</taxon>
    </lineage>
</organism>
<accession>A0A074NLS1</accession>
<protein>
    <recommendedName>
        <fullName evidence="4">DUF11 domain-containing protein</fullName>
    </recommendedName>
</protein>
<dbReference type="PATRIC" id="fig|39960.10.peg.1906"/>